<dbReference type="GO" id="GO:0005829">
    <property type="term" value="C:cytosol"/>
    <property type="evidence" value="ECO:0007669"/>
    <property type="project" value="TreeGrafter"/>
</dbReference>
<sequence length="211" mass="22883">MGDVVQEAFPEIAEQVFDQAERATGVGLRSVSQDRAGDLQAAVYTVSVITHLGLLESGWQPDVLAGHQLGSYAALAAAGCLSFTDGLLLVREHAFVLGNSDATGQRPEPLVARLENTEFREPYLPVVGSGSSQLLRTGAQARQDLLTQVDGSDRWRDTMSQLVGRGRDVVIEVGPGRRLSAQFAQAHPQVVTRSTADIRRIRRLTREPARI</sequence>
<protein>
    <recommendedName>
        <fullName evidence="1">[acyl-carrier-protein] S-malonyltransferase</fullName>
        <ecNumber evidence="1">2.3.1.39</ecNumber>
    </recommendedName>
</protein>
<dbReference type="GO" id="GO:0006633">
    <property type="term" value="P:fatty acid biosynthetic process"/>
    <property type="evidence" value="ECO:0007669"/>
    <property type="project" value="TreeGrafter"/>
</dbReference>
<evidence type="ECO:0000256" key="1">
    <source>
        <dbReference type="ARBA" id="ARBA00013258"/>
    </source>
</evidence>
<keyword evidence="6" id="KW-1185">Reference proteome</keyword>
<dbReference type="GO" id="GO:0004314">
    <property type="term" value="F:[acyl-carrier-protein] S-malonyltransferase activity"/>
    <property type="evidence" value="ECO:0007669"/>
    <property type="project" value="UniProtKB-EC"/>
</dbReference>
<dbReference type="RefSeq" id="WP_157980399.1">
    <property type="nucleotide sequence ID" value="NZ_JAAVUN010000008.1"/>
</dbReference>
<keyword evidence="3" id="KW-0012">Acyltransferase</keyword>
<dbReference type="AlphaFoldDB" id="A0A846TLT0"/>
<dbReference type="PANTHER" id="PTHR42681:SF1">
    <property type="entry name" value="MALONYL-COA-ACYL CARRIER PROTEIN TRANSACYLASE, MITOCHONDRIAL"/>
    <property type="match status" value="1"/>
</dbReference>
<evidence type="ECO:0000256" key="3">
    <source>
        <dbReference type="ARBA" id="ARBA00023315"/>
    </source>
</evidence>
<accession>A0A846TLT0</accession>
<dbReference type="EC" id="2.3.1.39" evidence="1"/>
<organism evidence="5 6">
    <name type="scientific">Kocuria subflava</name>
    <dbReference type="NCBI Taxonomy" id="1736139"/>
    <lineage>
        <taxon>Bacteria</taxon>
        <taxon>Bacillati</taxon>
        <taxon>Actinomycetota</taxon>
        <taxon>Actinomycetes</taxon>
        <taxon>Micrococcales</taxon>
        <taxon>Micrococcaceae</taxon>
        <taxon>Kocuria</taxon>
    </lineage>
</organism>
<dbReference type="EMBL" id="JAAVUN010000008">
    <property type="protein sequence ID" value="NKE09403.1"/>
    <property type="molecule type" value="Genomic_DNA"/>
</dbReference>
<evidence type="ECO:0000256" key="2">
    <source>
        <dbReference type="ARBA" id="ARBA00022679"/>
    </source>
</evidence>
<dbReference type="PANTHER" id="PTHR42681">
    <property type="entry name" value="MALONYL-COA-ACYL CARRIER PROTEIN TRANSACYLASE, MITOCHONDRIAL"/>
    <property type="match status" value="1"/>
</dbReference>
<dbReference type="SUPFAM" id="SSF52151">
    <property type="entry name" value="FabD/lysophospholipase-like"/>
    <property type="match status" value="1"/>
</dbReference>
<gene>
    <name evidence="5" type="ORF">GTW58_05500</name>
</gene>
<dbReference type="InterPro" id="IPR001227">
    <property type="entry name" value="Ac_transferase_dom_sf"/>
</dbReference>
<evidence type="ECO:0000256" key="4">
    <source>
        <dbReference type="ARBA" id="ARBA00048462"/>
    </source>
</evidence>
<evidence type="ECO:0000313" key="5">
    <source>
        <dbReference type="EMBL" id="NKE09403.1"/>
    </source>
</evidence>
<keyword evidence="2" id="KW-0808">Transferase</keyword>
<dbReference type="InterPro" id="IPR050858">
    <property type="entry name" value="Mal-CoA-ACP_Trans/PKS_FabD"/>
</dbReference>
<comment type="caution">
    <text evidence="5">The sequence shown here is derived from an EMBL/GenBank/DDBJ whole genome shotgun (WGS) entry which is preliminary data.</text>
</comment>
<comment type="catalytic activity">
    <reaction evidence="4">
        <text>holo-[ACP] + malonyl-CoA = malonyl-[ACP] + CoA</text>
        <dbReference type="Rhea" id="RHEA:41792"/>
        <dbReference type="Rhea" id="RHEA-COMP:9623"/>
        <dbReference type="Rhea" id="RHEA-COMP:9685"/>
        <dbReference type="ChEBI" id="CHEBI:57287"/>
        <dbReference type="ChEBI" id="CHEBI:57384"/>
        <dbReference type="ChEBI" id="CHEBI:64479"/>
        <dbReference type="ChEBI" id="CHEBI:78449"/>
        <dbReference type="EC" id="2.3.1.39"/>
    </reaction>
</comment>
<dbReference type="Proteomes" id="UP000521379">
    <property type="component" value="Unassembled WGS sequence"/>
</dbReference>
<name>A0A846TLT0_9MICC</name>
<reference evidence="5 6" key="1">
    <citation type="submission" date="2020-02" db="EMBL/GenBank/DDBJ databases">
        <authorList>
            <person name="Sun Q."/>
        </authorList>
    </citation>
    <scope>NUCLEOTIDE SEQUENCE [LARGE SCALE GENOMIC DNA]</scope>
    <source>
        <strain evidence="5 6">YIM 13062</strain>
    </source>
</reference>
<proteinExistence type="predicted"/>
<evidence type="ECO:0000313" key="6">
    <source>
        <dbReference type="Proteomes" id="UP000521379"/>
    </source>
</evidence>
<dbReference type="Gene3D" id="3.40.366.10">
    <property type="entry name" value="Malonyl-Coenzyme A Acyl Carrier Protein, domain 2"/>
    <property type="match status" value="1"/>
</dbReference>
<dbReference type="InterPro" id="IPR016035">
    <property type="entry name" value="Acyl_Trfase/lysoPLipase"/>
</dbReference>